<protein>
    <submittedName>
        <fullName evidence="1">Uncharacterized protein</fullName>
    </submittedName>
</protein>
<organism evidence="1">
    <name type="scientific">marine sediment metagenome</name>
    <dbReference type="NCBI Taxonomy" id="412755"/>
    <lineage>
        <taxon>unclassified sequences</taxon>
        <taxon>metagenomes</taxon>
        <taxon>ecological metagenomes</taxon>
    </lineage>
</organism>
<sequence length="103" mass="12504">MNPQIYYIHKYNRFIRELRGKQDIEKAINNKLNELKKFKFRTSKGLGRKSDPKSPRFEDITIDQIKDMILSLRKSRILFLEGVLNEYRENKVKYTEFLGKQKY</sequence>
<accession>A0A0F9NNZ5</accession>
<proteinExistence type="predicted"/>
<reference evidence="1" key="1">
    <citation type="journal article" date="2015" name="Nature">
        <title>Complex archaea that bridge the gap between prokaryotes and eukaryotes.</title>
        <authorList>
            <person name="Spang A."/>
            <person name="Saw J.H."/>
            <person name="Jorgensen S.L."/>
            <person name="Zaremba-Niedzwiedzka K."/>
            <person name="Martijn J."/>
            <person name="Lind A.E."/>
            <person name="van Eijk R."/>
            <person name="Schleper C."/>
            <person name="Guy L."/>
            <person name="Ettema T.J."/>
        </authorList>
    </citation>
    <scope>NUCLEOTIDE SEQUENCE</scope>
</reference>
<comment type="caution">
    <text evidence="1">The sequence shown here is derived from an EMBL/GenBank/DDBJ whole genome shotgun (WGS) entry which is preliminary data.</text>
</comment>
<name>A0A0F9NNZ5_9ZZZZ</name>
<evidence type="ECO:0000313" key="1">
    <source>
        <dbReference type="EMBL" id="KKM90540.1"/>
    </source>
</evidence>
<dbReference type="AlphaFoldDB" id="A0A0F9NNZ5"/>
<dbReference type="EMBL" id="LAZR01006658">
    <property type="protein sequence ID" value="KKM90540.1"/>
    <property type="molecule type" value="Genomic_DNA"/>
</dbReference>
<gene>
    <name evidence="1" type="ORF">LCGC14_1237530</name>
</gene>